<evidence type="ECO:0000313" key="2">
    <source>
        <dbReference type="EMBL" id="KAG5458688.1"/>
    </source>
</evidence>
<dbReference type="EMBL" id="JAEFCI010008072">
    <property type="protein sequence ID" value="KAG5458688.1"/>
    <property type="molecule type" value="Genomic_DNA"/>
</dbReference>
<feature type="non-terminal residue" evidence="2">
    <location>
        <position position="1"/>
    </location>
</feature>
<feature type="compositionally biased region" description="Basic and acidic residues" evidence="1">
    <location>
        <begin position="84"/>
        <end position="95"/>
    </location>
</feature>
<proteinExistence type="predicted"/>
<comment type="caution">
    <text evidence="2">The sequence shown here is derived from an EMBL/GenBank/DDBJ whole genome shotgun (WGS) entry which is preliminary data.</text>
</comment>
<keyword evidence="3" id="KW-1185">Reference proteome</keyword>
<feature type="region of interest" description="Disordered" evidence="1">
    <location>
        <begin position="26"/>
        <end position="95"/>
    </location>
</feature>
<accession>A0A8H7ZTB3</accession>
<dbReference type="AlphaFoldDB" id="A0A8H7ZTB3"/>
<gene>
    <name evidence="2" type="ORF">BJ554DRAFT_1042</name>
</gene>
<evidence type="ECO:0000313" key="3">
    <source>
        <dbReference type="Proteomes" id="UP000673691"/>
    </source>
</evidence>
<organism evidence="2 3">
    <name type="scientific">Olpidium bornovanus</name>
    <dbReference type="NCBI Taxonomy" id="278681"/>
    <lineage>
        <taxon>Eukaryota</taxon>
        <taxon>Fungi</taxon>
        <taxon>Fungi incertae sedis</taxon>
        <taxon>Olpidiomycota</taxon>
        <taxon>Olpidiomycotina</taxon>
        <taxon>Olpidiomycetes</taxon>
        <taxon>Olpidiales</taxon>
        <taxon>Olpidiaceae</taxon>
        <taxon>Olpidium</taxon>
    </lineage>
</organism>
<feature type="compositionally biased region" description="Basic residues" evidence="1">
    <location>
        <begin position="60"/>
        <end position="71"/>
    </location>
</feature>
<protein>
    <submittedName>
        <fullName evidence="2">Uncharacterized protein</fullName>
    </submittedName>
</protein>
<evidence type="ECO:0000256" key="1">
    <source>
        <dbReference type="SAM" id="MobiDB-lite"/>
    </source>
</evidence>
<dbReference type="Proteomes" id="UP000673691">
    <property type="component" value="Unassembled WGS sequence"/>
</dbReference>
<sequence length="95" mass="10419">VDGRRGRGGRLLLARRVVVGEFAEAGPQARKRGRLQTRGVREGGSFFRSEAQQQPVAGRPPRRRRRRRGRGRGGGGGAAAAGKCEWENARTDRAR</sequence>
<reference evidence="2 3" key="1">
    <citation type="journal article" name="Sci. Rep.">
        <title>Genome-scale phylogenetic analyses confirm Olpidium as the closest living zoosporic fungus to the non-flagellated, terrestrial fungi.</title>
        <authorList>
            <person name="Chang Y."/>
            <person name="Rochon D."/>
            <person name="Sekimoto S."/>
            <person name="Wang Y."/>
            <person name="Chovatia M."/>
            <person name="Sandor L."/>
            <person name="Salamov A."/>
            <person name="Grigoriev I.V."/>
            <person name="Stajich J.E."/>
            <person name="Spatafora J.W."/>
        </authorList>
    </citation>
    <scope>NUCLEOTIDE SEQUENCE [LARGE SCALE GENOMIC DNA]</scope>
    <source>
        <strain evidence="2">S191</strain>
    </source>
</reference>
<name>A0A8H7ZTB3_9FUNG</name>